<name>Q53425_STRLA</name>
<proteinExistence type="predicted"/>
<accession>Q53425</accession>
<evidence type="ECO:0000313" key="1">
    <source>
        <dbReference type="EMBL" id="AAC60485.1"/>
    </source>
</evidence>
<dbReference type="Pfam" id="PF19741">
    <property type="entry name" value="DUF6230"/>
    <property type="match status" value="1"/>
</dbReference>
<dbReference type="InterPro" id="IPR046198">
    <property type="entry name" value="DUF6230"/>
</dbReference>
<organism evidence="1">
    <name type="scientific">Streptomyces lavendulae</name>
    <dbReference type="NCBI Taxonomy" id="1914"/>
    <lineage>
        <taxon>Bacteria</taxon>
        <taxon>Bacillati</taxon>
        <taxon>Actinomycetota</taxon>
        <taxon>Actinomycetes</taxon>
        <taxon>Kitasatosporales</taxon>
        <taxon>Streptomycetaceae</taxon>
        <taxon>Streptomyces</taxon>
    </lineage>
</organism>
<dbReference type="AlphaFoldDB" id="Q53425"/>
<gene>
    <name evidence="1" type="primary">che</name>
</gene>
<protein>
    <submittedName>
        <fullName evidence="1">Cholesterol esterase</fullName>
    </submittedName>
</protein>
<reference evidence="1" key="1">
    <citation type="journal article" date="1994" name="Appl. Microbiol. Biotechnol.">
        <title>Cloning and sequence analysis of a Streptomyces cholesterol esterase gene.</title>
        <authorList>
            <person name="Nishimura M."/>
            <person name="Sugiyama M."/>
        </authorList>
    </citation>
    <scope>NUCLEOTIDE SEQUENCE</scope>
</reference>
<dbReference type="EMBL" id="S71532">
    <property type="protein sequence ID" value="AAC60485.1"/>
    <property type="molecule type" value="Genomic_DNA"/>
</dbReference>
<sequence length="227" mass="24462">MSSQVRGGTRWKRFALVMVPSIAATAAVGVGLAQGALAASFSVSGQDFKVSADKLDGDNLIQYGGIAEGHDLKGNAQHHPVTISGFSHAEITNMCQSLVTPTPLGNITLQLRTGHKGKPAVADNIYLDVAELDTDAEFKNLDIGVAVGDPNHKTKPQAGTVASPYAFSQRAHQDKAYLILTNVRQKAWATTRAHFQKGTFKLPDLKLRLLGGDQRHFDQPCYQDIKD</sequence>